<gene>
    <name evidence="7" type="ORF">QOZ94_000131</name>
</gene>
<evidence type="ECO:0000259" key="6">
    <source>
        <dbReference type="PROSITE" id="PS50931"/>
    </source>
</evidence>
<evidence type="ECO:0000256" key="5">
    <source>
        <dbReference type="ARBA" id="ARBA00023163"/>
    </source>
</evidence>
<dbReference type="InterPro" id="IPR036390">
    <property type="entry name" value="WH_DNA-bd_sf"/>
</dbReference>
<sequence length="325" mass="35695">MDLRQLRYFVTIVEVGSFSKAAHRLCVAQPALSQHVRNMELDLGVELLFRSPQGVRPTEAGETLVRHARLILTQVEVAQEAVRRGQSEPEGEVRFGLPGTVSEMLCVPLLSEARRRYPKIKLRVAEAMSGFVLDWLREGKIDLGVLYRSVSERTLQARRVLSEELCLLGPAASSDLPPLPDGPVSFAAMGDLPLILPSTGHGLRELVEERALAESVHLSTVIDIDTYGQIKLLVAGGLGYSVLPRTALRAEVANGVLRTWPMGRPVLSRNLYLVRPSDRPLSNAVRAIEELAHTTLVKLVREGAWPAVLAEDEPDTAALMAWAAR</sequence>
<protein>
    <submittedName>
        <fullName evidence="7">LysR family nitrogen assimilation transcriptional regulator</fullName>
    </submittedName>
</protein>
<comment type="caution">
    <text evidence="7">The sequence shown here is derived from an EMBL/GenBank/DDBJ whole genome shotgun (WGS) entry which is preliminary data.</text>
</comment>
<name>A0ABU0L879_XANAG</name>
<dbReference type="SUPFAM" id="SSF53850">
    <property type="entry name" value="Periplasmic binding protein-like II"/>
    <property type="match status" value="1"/>
</dbReference>
<dbReference type="PANTHER" id="PTHR30293:SF0">
    <property type="entry name" value="NITROGEN ASSIMILATION REGULATORY PROTEIN NAC"/>
    <property type="match status" value="1"/>
</dbReference>
<evidence type="ECO:0000256" key="4">
    <source>
        <dbReference type="ARBA" id="ARBA00023159"/>
    </source>
</evidence>
<keyword evidence="4" id="KW-0010">Activator</keyword>
<dbReference type="PROSITE" id="PS50931">
    <property type="entry name" value="HTH_LYSR"/>
    <property type="match status" value="1"/>
</dbReference>
<dbReference type="RefSeq" id="WP_237344310.1">
    <property type="nucleotide sequence ID" value="NZ_JABWGX010000003.1"/>
</dbReference>
<dbReference type="Gene3D" id="3.40.190.290">
    <property type="match status" value="1"/>
</dbReference>
<dbReference type="InterPro" id="IPR005119">
    <property type="entry name" value="LysR_subst-bd"/>
</dbReference>
<dbReference type="Pfam" id="PF03466">
    <property type="entry name" value="LysR_substrate"/>
    <property type="match status" value="1"/>
</dbReference>
<dbReference type="Pfam" id="PF00126">
    <property type="entry name" value="HTH_1"/>
    <property type="match status" value="1"/>
</dbReference>
<proteinExistence type="inferred from homology"/>
<dbReference type="PANTHER" id="PTHR30293">
    <property type="entry name" value="TRANSCRIPTIONAL REGULATORY PROTEIN NAC-RELATED"/>
    <property type="match status" value="1"/>
</dbReference>
<evidence type="ECO:0000313" key="8">
    <source>
        <dbReference type="Proteomes" id="UP001241747"/>
    </source>
</evidence>
<dbReference type="CDD" id="cd08433">
    <property type="entry name" value="PBP2_Nac"/>
    <property type="match status" value="1"/>
</dbReference>
<keyword evidence="8" id="KW-1185">Reference proteome</keyword>
<keyword evidence="3" id="KW-0238">DNA-binding</keyword>
<evidence type="ECO:0000256" key="3">
    <source>
        <dbReference type="ARBA" id="ARBA00023125"/>
    </source>
</evidence>
<keyword evidence="5" id="KW-0804">Transcription</keyword>
<reference evidence="7 8" key="1">
    <citation type="submission" date="2023-07" db="EMBL/GenBank/DDBJ databases">
        <title>Genomic Encyclopedia of Type Strains, Phase IV (KMG-IV): sequencing the most valuable type-strain genomes for metagenomic binning, comparative biology and taxonomic classification.</title>
        <authorList>
            <person name="Goeker M."/>
        </authorList>
    </citation>
    <scope>NUCLEOTIDE SEQUENCE [LARGE SCALE GENOMIC DNA]</scope>
    <source>
        <strain evidence="7 8">DSM 3770</strain>
    </source>
</reference>
<dbReference type="Gene3D" id="1.10.10.10">
    <property type="entry name" value="Winged helix-like DNA-binding domain superfamily/Winged helix DNA-binding domain"/>
    <property type="match status" value="1"/>
</dbReference>
<dbReference type="EMBL" id="JAUSVY010000001">
    <property type="protein sequence ID" value="MDQ0503361.1"/>
    <property type="molecule type" value="Genomic_DNA"/>
</dbReference>
<dbReference type="InterPro" id="IPR000847">
    <property type="entry name" value="LysR_HTH_N"/>
</dbReference>
<dbReference type="SUPFAM" id="SSF46785">
    <property type="entry name" value="Winged helix' DNA-binding domain"/>
    <property type="match status" value="1"/>
</dbReference>
<evidence type="ECO:0000256" key="2">
    <source>
        <dbReference type="ARBA" id="ARBA00023015"/>
    </source>
</evidence>
<dbReference type="InterPro" id="IPR036388">
    <property type="entry name" value="WH-like_DNA-bd_sf"/>
</dbReference>
<dbReference type="Proteomes" id="UP001241747">
    <property type="component" value="Unassembled WGS sequence"/>
</dbReference>
<dbReference type="PRINTS" id="PR00039">
    <property type="entry name" value="HTHLYSR"/>
</dbReference>
<keyword evidence="2" id="KW-0805">Transcription regulation</keyword>
<accession>A0ABU0L879</accession>
<evidence type="ECO:0000256" key="1">
    <source>
        <dbReference type="ARBA" id="ARBA00009437"/>
    </source>
</evidence>
<evidence type="ECO:0000313" key="7">
    <source>
        <dbReference type="EMBL" id="MDQ0503361.1"/>
    </source>
</evidence>
<organism evidence="7 8">
    <name type="scientific">Xanthobacter agilis</name>
    <dbReference type="NCBI Taxonomy" id="47492"/>
    <lineage>
        <taxon>Bacteria</taxon>
        <taxon>Pseudomonadati</taxon>
        <taxon>Pseudomonadota</taxon>
        <taxon>Alphaproteobacteria</taxon>
        <taxon>Hyphomicrobiales</taxon>
        <taxon>Xanthobacteraceae</taxon>
        <taxon>Xanthobacter</taxon>
    </lineage>
</organism>
<feature type="domain" description="HTH lysR-type" evidence="6">
    <location>
        <begin position="1"/>
        <end position="58"/>
    </location>
</feature>
<comment type="similarity">
    <text evidence="1">Belongs to the LysR transcriptional regulatory family.</text>
</comment>